<dbReference type="AlphaFoldDB" id="A0A250VTE3"/>
<dbReference type="EMBL" id="BDQI01000034">
    <property type="protein sequence ID" value="GAX57366.1"/>
    <property type="molecule type" value="Genomic_DNA"/>
</dbReference>
<evidence type="ECO:0000313" key="3">
    <source>
        <dbReference type="Proteomes" id="UP000217446"/>
    </source>
</evidence>
<evidence type="ECO:0000256" key="1">
    <source>
        <dbReference type="SAM" id="Phobius"/>
    </source>
</evidence>
<organism evidence="2 3">
    <name type="scientific">Streptomyces olivochromogenes</name>
    <dbReference type="NCBI Taxonomy" id="1963"/>
    <lineage>
        <taxon>Bacteria</taxon>
        <taxon>Bacillati</taxon>
        <taxon>Actinomycetota</taxon>
        <taxon>Actinomycetes</taxon>
        <taxon>Kitasatosporales</taxon>
        <taxon>Streptomycetaceae</taxon>
        <taxon>Streptomyces</taxon>
    </lineage>
</organism>
<keyword evidence="1" id="KW-1133">Transmembrane helix</keyword>
<comment type="caution">
    <text evidence="2">The sequence shown here is derived from an EMBL/GenBank/DDBJ whole genome shotgun (WGS) entry which is preliminary data.</text>
</comment>
<gene>
    <name evidence="2" type="ORF">SO3561_08936</name>
</gene>
<keyword evidence="1" id="KW-0472">Membrane</keyword>
<dbReference type="RefSeq" id="WP_067382810.1">
    <property type="nucleotide sequence ID" value="NZ_BDQI01000034.1"/>
</dbReference>
<feature type="transmembrane region" description="Helical" evidence="1">
    <location>
        <begin position="6"/>
        <end position="29"/>
    </location>
</feature>
<sequence length="113" mass="12955">MSTSELLVRLLIPAVLVVAVVGVPVAFWWEKRRPSVPEHVARMRSWRSLPRREQRRHDDAVLDAAEMAETGTLRTPRERLREYPDVRVGAEEAARYTAARMAEAAKRNALFHP</sequence>
<accession>A0A250VTE3</accession>
<protein>
    <submittedName>
        <fullName evidence="2">Uncharacterized protein</fullName>
    </submittedName>
</protein>
<dbReference type="Proteomes" id="UP000217446">
    <property type="component" value="Unassembled WGS sequence"/>
</dbReference>
<name>A0A250VTE3_STROL</name>
<keyword evidence="3" id="KW-1185">Reference proteome</keyword>
<proteinExistence type="predicted"/>
<reference evidence="3" key="1">
    <citation type="submission" date="2017-05" db="EMBL/GenBank/DDBJ databases">
        <title>Streptomyces olivochromogenes NBRC 3561 whole genome shotgun sequence.</title>
        <authorList>
            <person name="Dohra H."/>
            <person name="Kodani S."/>
        </authorList>
    </citation>
    <scope>NUCLEOTIDE SEQUENCE [LARGE SCALE GENOMIC DNA]</scope>
    <source>
        <strain evidence="3">NBRC 3561</strain>
    </source>
</reference>
<dbReference type="STRING" id="1963.AQJ27_44665"/>
<evidence type="ECO:0000313" key="2">
    <source>
        <dbReference type="EMBL" id="GAX57366.1"/>
    </source>
</evidence>
<keyword evidence="1" id="KW-0812">Transmembrane</keyword>